<proteinExistence type="predicted"/>
<comment type="caution">
    <text evidence="1">The sequence shown here is derived from an EMBL/GenBank/DDBJ whole genome shotgun (WGS) entry which is preliminary data.</text>
</comment>
<protein>
    <submittedName>
        <fullName evidence="1">Uncharacterized protein</fullName>
    </submittedName>
</protein>
<name>A0A816GT24_ADIRI</name>
<evidence type="ECO:0000313" key="1">
    <source>
        <dbReference type="EMBL" id="CAF1677859.1"/>
    </source>
</evidence>
<evidence type="ECO:0000313" key="2">
    <source>
        <dbReference type="Proteomes" id="UP000663828"/>
    </source>
</evidence>
<accession>A0A816GT24</accession>
<dbReference type="Proteomes" id="UP000663828">
    <property type="component" value="Unassembled WGS sequence"/>
</dbReference>
<gene>
    <name evidence="1" type="ORF">XAT740_LOCUS59960</name>
</gene>
<feature type="non-terminal residue" evidence="1">
    <location>
        <position position="47"/>
    </location>
</feature>
<keyword evidence="2" id="KW-1185">Reference proteome</keyword>
<dbReference type="AlphaFoldDB" id="A0A816GT24"/>
<dbReference type="EMBL" id="CAJNOR010014354">
    <property type="protein sequence ID" value="CAF1677859.1"/>
    <property type="molecule type" value="Genomic_DNA"/>
</dbReference>
<organism evidence="1 2">
    <name type="scientific">Adineta ricciae</name>
    <name type="common">Rotifer</name>
    <dbReference type="NCBI Taxonomy" id="249248"/>
    <lineage>
        <taxon>Eukaryota</taxon>
        <taxon>Metazoa</taxon>
        <taxon>Spiralia</taxon>
        <taxon>Gnathifera</taxon>
        <taxon>Rotifera</taxon>
        <taxon>Eurotatoria</taxon>
        <taxon>Bdelloidea</taxon>
        <taxon>Adinetida</taxon>
        <taxon>Adinetidae</taxon>
        <taxon>Adineta</taxon>
    </lineage>
</organism>
<reference evidence="1" key="1">
    <citation type="submission" date="2021-02" db="EMBL/GenBank/DDBJ databases">
        <authorList>
            <person name="Nowell W R."/>
        </authorList>
    </citation>
    <scope>NUCLEOTIDE SEQUENCE</scope>
</reference>
<sequence length="47" mass="5552">MGLFDLGYLQLLERLRQGQCRYEDYELLLTRVVGQSSVSLHEPPWNQ</sequence>